<dbReference type="InterPro" id="IPR053177">
    <property type="entry name" value="ADP-glucose_phosphorylase"/>
</dbReference>
<gene>
    <name evidence="2" type="ORF">R6G80_05015</name>
</gene>
<dbReference type="EMBL" id="JAWNGC010000005">
    <property type="protein sequence ID" value="MDY5155084.1"/>
    <property type="molecule type" value="Genomic_DNA"/>
</dbReference>
<sequence length="444" mass="50002">MHIPHELPASITKLSDGTIKQRNPFSGTEVWTVPGRANRPLKINTPPAFPIDPDNIEDVCAFCPQRVLETPPEKSRIVGNPTNGNYTITDNAPVDALADTWNFRRVSNLFEIVPLAYWQANYGYVMPTRKNDAMERYIADPAGRAHVLGVAQGKALASGISEEKWAAISEHEKIKSCATFFGGGHDLILGRRHYSSEATTTTDLAGSGTLTPNEHFWYFALTAHAMEDLYLQNRYVTYVQVFQNWLKPAGASFDHLHKQLVSIDERTVNNRYETEQLRRNPNLFNEYGVDYASKNNLIIAENPYAVAYAGFGHRYPTLEVWSKSAANQPFQHSEKELRGVSDLVHAMHVATGVHVPCNEEWYAGARGMDMASPWRVLIKWRVSTLAGFEGGTKIYVNTIDPWSLRDRIVPKLLELRAEGKIASMNIATECACELNSLRYLQREY</sequence>
<proteinExistence type="predicted"/>
<dbReference type="Gene3D" id="3.30.428.10">
    <property type="entry name" value="HIT-like"/>
    <property type="match status" value="1"/>
</dbReference>
<dbReference type="Proteomes" id="UP001281731">
    <property type="component" value="Unassembled WGS sequence"/>
</dbReference>
<reference evidence="2" key="1">
    <citation type="submission" date="2023-10" db="EMBL/GenBank/DDBJ databases">
        <title>Whole Genome based description of the genera Actinobaculum and Actinotignum reveals a complex phylogenetic relationship within the species included in the genus Actinotignum.</title>
        <authorList>
            <person name="Jensen C.S."/>
            <person name="Dargis R."/>
            <person name="Kemp M."/>
            <person name="Christensen J.J."/>
        </authorList>
    </citation>
    <scope>NUCLEOTIDE SEQUENCE</scope>
    <source>
        <strain evidence="2">SLA_B511</strain>
    </source>
</reference>
<dbReference type="RefSeq" id="WP_320756580.1">
    <property type="nucleotide sequence ID" value="NZ_JAWNGC010000005.1"/>
</dbReference>
<dbReference type="InterPro" id="IPR032576">
    <property type="entry name" value="DUF4921"/>
</dbReference>
<dbReference type="PANTHER" id="PTHR42763">
    <property type="entry name" value="ADP-GLUCOSE PHOSPHORYLASE"/>
    <property type="match status" value="1"/>
</dbReference>
<dbReference type="PANTHER" id="PTHR42763:SF2">
    <property type="entry name" value="ADP-GLUCOSE PHOSPHORYLASE"/>
    <property type="match status" value="1"/>
</dbReference>
<dbReference type="AlphaFoldDB" id="A0AAW9HW32"/>
<comment type="caution">
    <text evidence="2">The sequence shown here is derived from an EMBL/GenBank/DDBJ whole genome shotgun (WGS) entry which is preliminary data.</text>
</comment>
<evidence type="ECO:0000259" key="1">
    <source>
        <dbReference type="Pfam" id="PF16268"/>
    </source>
</evidence>
<evidence type="ECO:0000313" key="3">
    <source>
        <dbReference type="Proteomes" id="UP001281731"/>
    </source>
</evidence>
<dbReference type="Pfam" id="PF16268">
    <property type="entry name" value="DUF4921"/>
    <property type="match status" value="1"/>
</dbReference>
<dbReference type="SUPFAM" id="SSF54197">
    <property type="entry name" value="HIT-like"/>
    <property type="match status" value="1"/>
</dbReference>
<protein>
    <submittedName>
        <fullName evidence="2">DUF4921 family protein</fullName>
    </submittedName>
</protein>
<evidence type="ECO:0000313" key="2">
    <source>
        <dbReference type="EMBL" id="MDY5155084.1"/>
    </source>
</evidence>
<accession>A0AAW9HW32</accession>
<feature type="domain" description="DUF4921" evidence="1">
    <location>
        <begin position="14"/>
        <end position="439"/>
    </location>
</feature>
<organism evidence="2 3">
    <name type="scientific">Actinotignum urinale</name>
    <dbReference type="NCBI Taxonomy" id="190146"/>
    <lineage>
        <taxon>Bacteria</taxon>
        <taxon>Bacillati</taxon>
        <taxon>Actinomycetota</taxon>
        <taxon>Actinomycetes</taxon>
        <taxon>Actinomycetales</taxon>
        <taxon>Actinomycetaceae</taxon>
        <taxon>Actinotignum</taxon>
    </lineage>
</organism>
<name>A0AAW9HW32_9ACTO</name>
<dbReference type="InterPro" id="IPR036265">
    <property type="entry name" value="HIT-like_sf"/>
</dbReference>